<dbReference type="SUPFAM" id="SSF54928">
    <property type="entry name" value="RNA-binding domain, RBD"/>
    <property type="match status" value="1"/>
</dbReference>
<organism evidence="3 4">
    <name type="scientific">Stichopus japonicus</name>
    <name type="common">Sea cucumber</name>
    <dbReference type="NCBI Taxonomy" id="307972"/>
    <lineage>
        <taxon>Eukaryota</taxon>
        <taxon>Metazoa</taxon>
        <taxon>Echinodermata</taxon>
        <taxon>Eleutherozoa</taxon>
        <taxon>Echinozoa</taxon>
        <taxon>Holothuroidea</taxon>
        <taxon>Aspidochirotacea</taxon>
        <taxon>Aspidochirotida</taxon>
        <taxon>Stichopodidae</taxon>
        <taxon>Apostichopus</taxon>
    </lineage>
</organism>
<dbReference type="OrthoDB" id="272703at2759"/>
<dbReference type="GO" id="GO:0003729">
    <property type="term" value="F:mRNA binding"/>
    <property type="evidence" value="ECO:0007669"/>
    <property type="project" value="TreeGrafter"/>
</dbReference>
<dbReference type="Proteomes" id="UP000230750">
    <property type="component" value="Unassembled WGS sequence"/>
</dbReference>
<dbReference type="InterPro" id="IPR012677">
    <property type="entry name" value="Nucleotide-bd_a/b_plait_sf"/>
</dbReference>
<dbReference type="AlphaFoldDB" id="A0A2G8KS54"/>
<accession>A0A2G8KS54</accession>
<dbReference type="EMBL" id="MRZV01000402">
    <property type="protein sequence ID" value="PIK50843.1"/>
    <property type="molecule type" value="Genomic_DNA"/>
</dbReference>
<reference evidence="3 4" key="1">
    <citation type="journal article" date="2017" name="PLoS Biol.">
        <title>The sea cucumber genome provides insights into morphological evolution and visceral regeneration.</title>
        <authorList>
            <person name="Zhang X."/>
            <person name="Sun L."/>
            <person name="Yuan J."/>
            <person name="Sun Y."/>
            <person name="Gao Y."/>
            <person name="Zhang L."/>
            <person name="Li S."/>
            <person name="Dai H."/>
            <person name="Hamel J.F."/>
            <person name="Liu C."/>
            <person name="Yu Y."/>
            <person name="Liu S."/>
            <person name="Lin W."/>
            <person name="Guo K."/>
            <person name="Jin S."/>
            <person name="Xu P."/>
            <person name="Storey K.B."/>
            <person name="Huan P."/>
            <person name="Zhang T."/>
            <person name="Zhou Y."/>
            <person name="Zhang J."/>
            <person name="Lin C."/>
            <person name="Li X."/>
            <person name="Xing L."/>
            <person name="Huo D."/>
            <person name="Sun M."/>
            <person name="Wang L."/>
            <person name="Mercier A."/>
            <person name="Li F."/>
            <person name="Yang H."/>
            <person name="Xiang J."/>
        </authorList>
    </citation>
    <scope>NUCLEOTIDE SEQUENCE [LARGE SCALE GENOMIC DNA]</scope>
    <source>
        <strain evidence="3">Shaxun</strain>
        <tissue evidence="3">Muscle</tissue>
    </source>
</reference>
<evidence type="ECO:0000259" key="2">
    <source>
        <dbReference type="PROSITE" id="PS50102"/>
    </source>
</evidence>
<dbReference type="GO" id="GO:0005847">
    <property type="term" value="C:mRNA cleavage and polyadenylation specificity factor complex"/>
    <property type="evidence" value="ECO:0007669"/>
    <property type="project" value="TreeGrafter"/>
</dbReference>
<dbReference type="Pfam" id="PF00076">
    <property type="entry name" value="RRM_1"/>
    <property type="match status" value="1"/>
</dbReference>
<protein>
    <submittedName>
        <fullName evidence="3">Cleavage stimulation factor subunit 2</fullName>
    </submittedName>
</protein>
<name>A0A2G8KS54_STIJA</name>
<proteinExistence type="predicted"/>
<dbReference type="PANTHER" id="PTHR45735">
    <property type="entry name" value="CLEAVAGE STIMULATION FACTOR SUBUNIT 2"/>
    <property type="match status" value="1"/>
</dbReference>
<dbReference type="PANTHER" id="PTHR45735:SF2">
    <property type="entry name" value="CLEAVAGE STIMULATION FACTOR SUBUNIT 2"/>
    <property type="match status" value="1"/>
</dbReference>
<dbReference type="STRING" id="307972.A0A2G8KS54"/>
<evidence type="ECO:0000313" key="4">
    <source>
        <dbReference type="Proteomes" id="UP000230750"/>
    </source>
</evidence>
<dbReference type="SMART" id="SM00360">
    <property type="entry name" value="RRM"/>
    <property type="match status" value="1"/>
</dbReference>
<dbReference type="InterPro" id="IPR035979">
    <property type="entry name" value="RBD_domain_sf"/>
</dbReference>
<keyword evidence="4" id="KW-1185">Reference proteome</keyword>
<evidence type="ECO:0000313" key="3">
    <source>
        <dbReference type="EMBL" id="PIK50843.1"/>
    </source>
</evidence>
<gene>
    <name evidence="3" type="ORF">BSL78_12268</name>
</gene>
<evidence type="ECO:0000256" key="1">
    <source>
        <dbReference type="PROSITE-ProRule" id="PRU00176"/>
    </source>
</evidence>
<dbReference type="Gene3D" id="3.30.70.330">
    <property type="match status" value="1"/>
</dbReference>
<dbReference type="PROSITE" id="PS50102">
    <property type="entry name" value="RRM"/>
    <property type="match status" value="1"/>
</dbReference>
<feature type="domain" description="RRM" evidence="2">
    <location>
        <begin position="1"/>
        <end position="69"/>
    </location>
</feature>
<keyword evidence="1" id="KW-0694">RNA-binding</keyword>
<comment type="caution">
    <text evidence="3">The sequence shown here is derived from an EMBL/GenBank/DDBJ whole genome shotgun (WGS) entry which is preliminary data.</text>
</comment>
<sequence length="86" mass="10082">MTPRKRTEGYLLRSWSVLSFRLVYDRDTGKPKGYGFCEYQDEETALSAMRNLNGYDINGRALRVDYATTEKNKEEMKDVYGHFGRD</sequence>
<dbReference type="InterPro" id="IPR000504">
    <property type="entry name" value="RRM_dom"/>
</dbReference>